<organism evidence="1 2">
    <name type="scientific">Enterococcus eurekensis</name>
    <dbReference type="NCBI Taxonomy" id="1159753"/>
    <lineage>
        <taxon>Bacteria</taxon>
        <taxon>Bacillati</taxon>
        <taxon>Bacillota</taxon>
        <taxon>Bacilli</taxon>
        <taxon>Lactobacillales</taxon>
        <taxon>Enterococcaceae</taxon>
        <taxon>Enterococcus</taxon>
    </lineage>
</organism>
<evidence type="ECO:0000313" key="2">
    <source>
        <dbReference type="Proteomes" id="UP001596026"/>
    </source>
</evidence>
<dbReference type="RefSeq" id="WP_373779761.1">
    <property type="nucleotide sequence ID" value="NZ_JBHSGT010000076.1"/>
</dbReference>
<protein>
    <submittedName>
        <fullName evidence="1">Uncharacterized protein</fullName>
    </submittedName>
</protein>
<gene>
    <name evidence="1" type="ORF">ACFO3L_11470</name>
</gene>
<name>A0ABV9M7R3_9ENTE</name>
<evidence type="ECO:0000313" key="1">
    <source>
        <dbReference type="EMBL" id="MFC4711218.1"/>
    </source>
</evidence>
<comment type="caution">
    <text evidence="1">The sequence shown here is derived from an EMBL/GenBank/DDBJ whole genome shotgun (WGS) entry which is preliminary data.</text>
</comment>
<keyword evidence="2" id="KW-1185">Reference proteome</keyword>
<sequence length="60" mass="7446">MSNKNEFVPLPFEIDEEKRKTNEENPLLRVKKNDIEIEVYQGIERYMFFHLMKEWVLDDR</sequence>
<dbReference type="EMBL" id="JBHSGT010000076">
    <property type="protein sequence ID" value="MFC4711218.1"/>
    <property type="molecule type" value="Genomic_DNA"/>
</dbReference>
<proteinExistence type="predicted"/>
<reference evidence="2" key="1">
    <citation type="journal article" date="2019" name="Int. J. Syst. Evol. Microbiol.">
        <title>The Global Catalogue of Microorganisms (GCM) 10K type strain sequencing project: providing services to taxonomists for standard genome sequencing and annotation.</title>
        <authorList>
            <consortium name="The Broad Institute Genomics Platform"/>
            <consortium name="The Broad Institute Genome Sequencing Center for Infectious Disease"/>
            <person name="Wu L."/>
            <person name="Ma J."/>
        </authorList>
    </citation>
    <scope>NUCLEOTIDE SEQUENCE [LARGE SCALE GENOMIC DNA]</scope>
    <source>
        <strain evidence="2">CGMCC 1.19061</strain>
    </source>
</reference>
<dbReference type="Proteomes" id="UP001596026">
    <property type="component" value="Unassembled WGS sequence"/>
</dbReference>
<accession>A0ABV9M7R3</accession>